<keyword evidence="4 8" id="KW-0418">Kinase</keyword>
<comment type="caution">
    <text evidence="10">The sequence shown here is derived from an EMBL/GenBank/DDBJ whole genome shotgun (WGS) entry which is preliminary data.</text>
</comment>
<evidence type="ECO:0000259" key="9">
    <source>
        <dbReference type="Pfam" id="PF02224"/>
    </source>
</evidence>
<comment type="catalytic activity">
    <reaction evidence="6 8">
        <text>dCMP + ATP = dCDP + ADP</text>
        <dbReference type="Rhea" id="RHEA:25094"/>
        <dbReference type="ChEBI" id="CHEBI:30616"/>
        <dbReference type="ChEBI" id="CHEBI:57566"/>
        <dbReference type="ChEBI" id="CHEBI:58593"/>
        <dbReference type="ChEBI" id="CHEBI:456216"/>
        <dbReference type="EC" id="2.7.4.25"/>
    </reaction>
</comment>
<keyword evidence="8" id="KW-0963">Cytoplasm</keyword>
<reference evidence="10 11" key="1">
    <citation type="submission" date="2018-09" db="EMBL/GenBank/DDBJ databases">
        <title>Discovery and Ecogenomic Context for Candidatus Cryosericales, a Global Caldiserica Order Active in Thawing Permafrost.</title>
        <authorList>
            <person name="Martinez M.A."/>
            <person name="Woodcroft B.J."/>
            <person name="Ignacio Espinoza J.C."/>
            <person name="Zayed A."/>
            <person name="Singleton C.M."/>
            <person name="Boyd J."/>
            <person name="Li Y.-F."/>
            <person name="Purvine S."/>
            <person name="Maughan H."/>
            <person name="Hodgkins S.B."/>
            <person name="Anderson D."/>
            <person name="Sederholm M."/>
            <person name="Temperton B."/>
            <person name="Saleska S.R."/>
            <person name="Tyson G.W."/>
            <person name="Rich V.I."/>
        </authorList>
    </citation>
    <scope>NUCLEOTIDE SEQUENCE [LARGE SCALE GENOMIC DNA]</scope>
    <source>
        <strain evidence="10 11">SMC7</strain>
    </source>
</reference>
<feature type="domain" description="Cytidylate kinase" evidence="9">
    <location>
        <begin position="38"/>
        <end position="249"/>
    </location>
</feature>
<feature type="binding site" evidence="8">
    <location>
        <begin position="42"/>
        <end position="50"/>
    </location>
    <ligand>
        <name>ATP</name>
        <dbReference type="ChEBI" id="CHEBI:30616"/>
    </ligand>
</feature>
<dbReference type="InterPro" id="IPR027417">
    <property type="entry name" value="P-loop_NTPase"/>
</dbReference>
<evidence type="ECO:0000256" key="3">
    <source>
        <dbReference type="ARBA" id="ARBA00022741"/>
    </source>
</evidence>
<dbReference type="CDD" id="cd02020">
    <property type="entry name" value="CMPK"/>
    <property type="match status" value="1"/>
</dbReference>
<evidence type="ECO:0000313" key="11">
    <source>
        <dbReference type="Proteomes" id="UP000266328"/>
    </source>
</evidence>
<accession>A0A398CY08</accession>
<dbReference type="GO" id="GO:0006220">
    <property type="term" value="P:pyrimidine nucleotide metabolic process"/>
    <property type="evidence" value="ECO:0007669"/>
    <property type="project" value="UniProtKB-UniRule"/>
</dbReference>
<evidence type="ECO:0000256" key="1">
    <source>
        <dbReference type="ARBA" id="ARBA00009427"/>
    </source>
</evidence>
<evidence type="ECO:0000256" key="4">
    <source>
        <dbReference type="ARBA" id="ARBA00022777"/>
    </source>
</evidence>
<dbReference type="InterPro" id="IPR011994">
    <property type="entry name" value="Cytidylate_kinase_dom"/>
</dbReference>
<dbReference type="EC" id="2.7.4.25" evidence="8"/>
<sequence length="256" mass="27812">MDGCQIDSGVVVHPARGQYLSCRRGCGASRRGSVRRDIAIDGPSGSGKTSVGLGVAAGLGLMLVDSGLLYRAFTAAYAEQFPSDRCLRSDRLLDILERCISYEPGGTVLFGGRVLQLSLHDPRVDSLVSPVSAVPQVRAAVNRELRRIALLQDVVMVGRDIGTTVLPKALLKVFITADPDVRARRRVAQLEHQGSPVDYEVVLANIKERDAIDSSREDSPLRCTEEHVKLDNSADGSDGVVQVILAEYRRRLEHVV</sequence>
<name>A0A398CY08_9BACT</name>
<dbReference type="AlphaFoldDB" id="A0A398CY08"/>
<evidence type="ECO:0000256" key="7">
    <source>
        <dbReference type="ARBA" id="ARBA00048478"/>
    </source>
</evidence>
<dbReference type="GO" id="GO:0036430">
    <property type="term" value="F:CMP kinase activity"/>
    <property type="evidence" value="ECO:0007669"/>
    <property type="project" value="RHEA"/>
</dbReference>
<dbReference type="Pfam" id="PF02224">
    <property type="entry name" value="Cytidylate_kin"/>
    <property type="match status" value="1"/>
</dbReference>
<dbReference type="Proteomes" id="UP000266328">
    <property type="component" value="Unassembled WGS sequence"/>
</dbReference>
<keyword evidence="11" id="KW-1185">Reference proteome</keyword>
<comment type="similarity">
    <text evidence="1 8">Belongs to the cytidylate kinase family. Type 1 subfamily.</text>
</comment>
<evidence type="ECO:0000256" key="6">
    <source>
        <dbReference type="ARBA" id="ARBA00047615"/>
    </source>
</evidence>
<dbReference type="SUPFAM" id="SSF52540">
    <property type="entry name" value="P-loop containing nucleoside triphosphate hydrolases"/>
    <property type="match status" value="1"/>
</dbReference>
<proteinExistence type="inferred from homology"/>
<comment type="subcellular location">
    <subcellularLocation>
        <location evidence="8">Cytoplasm</location>
    </subcellularLocation>
</comment>
<dbReference type="GO" id="GO:0036431">
    <property type="term" value="F:dCMP kinase activity"/>
    <property type="evidence" value="ECO:0007669"/>
    <property type="project" value="InterPro"/>
</dbReference>
<organism evidence="10 11">
    <name type="scientific">Candidatus Cryosericum terrychapinii</name>
    <dbReference type="NCBI Taxonomy" id="2290919"/>
    <lineage>
        <taxon>Bacteria</taxon>
        <taxon>Pseudomonadati</taxon>
        <taxon>Caldisericota/Cryosericota group</taxon>
        <taxon>Candidatus Cryosericota</taxon>
        <taxon>Candidatus Cryosericia</taxon>
        <taxon>Candidatus Cryosericales</taxon>
        <taxon>Candidatus Cryosericaceae</taxon>
        <taxon>Candidatus Cryosericum</taxon>
    </lineage>
</organism>
<dbReference type="EMBL" id="QXIS01000023">
    <property type="protein sequence ID" value="RIE06129.1"/>
    <property type="molecule type" value="Genomic_DNA"/>
</dbReference>
<keyword evidence="2 8" id="KW-0808">Transferase</keyword>
<dbReference type="GO" id="GO:0005737">
    <property type="term" value="C:cytoplasm"/>
    <property type="evidence" value="ECO:0007669"/>
    <property type="project" value="UniProtKB-SubCell"/>
</dbReference>
<dbReference type="NCBIfam" id="TIGR00017">
    <property type="entry name" value="cmk"/>
    <property type="match status" value="1"/>
</dbReference>
<dbReference type="OrthoDB" id="9807434at2"/>
<dbReference type="InterPro" id="IPR003136">
    <property type="entry name" value="Cytidylate_kin"/>
</dbReference>
<comment type="catalytic activity">
    <reaction evidence="7 8">
        <text>CMP + ATP = CDP + ADP</text>
        <dbReference type="Rhea" id="RHEA:11600"/>
        <dbReference type="ChEBI" id="CHEBI:30616"/>
        <dbReference type="ChEBI" id="CHEBI:58069"/>
        <dbReference type="ChEBI" id="CHEBI:60377"/>
        <dbReference type="ChEBI" id="CHEBI:456216"/>
        <dbReference type="EC" id="2.7.4.25"/>
    </reaction>
</comment>
<dbReference type="Gene3D" id="3.40.50.300">
    <property type="entry name" value="P-loop containing nucleotide triphosphate hydrolases"/>
    <property type="match status" value="1"/>
</dbReference>
<dbReference type="GO" id="GO:0005524">
    <property type="term" value="F:ATP binding"/>
    <property type="evidence" value="ECO:0007669"/>
    <property type="project" value="UniProtKB-UniRule"/>
</dbReference>
<evidence type="ECO:0000256" key="8">
    <source>
        <dbReference type="HAMAP-Rule" id="MF_00238"/>
    </source>
</evidence>
<gene>
    <name evidence="8 10" type="primary">cmk</name>
    <name evidence="10" type="ORF">SMC7_03905</name>
</gene>
<protein>
    <recommendedName>
        <fullName evidence="8">Cytidylate kinase</fullName>
        <shortName evidence="8">CK</shortName>
        <ecNumber evidence="8">2.7.4.25</ecNumber>
    </recommendedName>
    <alternativeName>
        <fullName evidence="8">Cytidine monophosphate kinase</fullName>
        <shortName evidence="8">CMP kinase</shortName>
    </alternativeName>
</protein>
<evidence type="ECO:0000313" key="10">
    <source>
        <dbReference type="EMBL" id="RIE06129.1"/>
    </source>
</evidence>
<evidence type="ECO:0000256" key="2">
    <source>
        <dbReference type="ARBA" id="ARBA00022679"/>
    </source>
</evidence>
<evidence type="ECO:0000256" key="5">
    <source>
        <dbReference type="ARBA" id="ARBA00022840"/>
    </source>
</evidence>
<keyword evidence="3 8" id="KW-0547">Nucleotide-binding</keyword>
<dbReference type="HAMAP" id="MF_00238">
    <property type="entry name" value="Cytidyl_kinase_type1"/>
    <property type="match status" value="1"/>
</dbReference>
<keyword evidence="5 8" id="KW-0067">ATP-binding</keyword>